<organism evidence="3 4">
    <name type="scientific">Niallia alba</name>
    <dbReference type="NCBI Taxonomy" id="2729105"/>
    <lineage>
        <taxon>Bacteria</taxon>
        <taxon>Bacillati</taxon>
        <taxon>Bacillota</taxon>
        <taxon>Bacilli</taxon>
        <taxon>Bacillales</taxon>
        <taxon>Bacillaceae</taxon>
        <taxon>Niallia</taxon>
    </lineage>
</organism>
<dbReference type="Pfam" id="PF08977">
    <property type="entry name" value="BOFC_N"/>
    <property type="match status" value="1"/>
</dbReference>
<dbReference type="Proteomes" id="UP000588491">
    <property type="component" value="Unassembled WGS sequence"/>
</dbReference>
<dbReference type="InterPro" id="IPR015050">
    <property type="entry name" value="BofC_C"/>
</dbReference>
<feature type="domain" description="Bypass of forespore C C-terminal" evidence="1">
    <location>
        <begin position="95"/>
        <end position="167"/>
    </location>
</feature>
<accession>A0A7Y0PNA5</accession>
<reference evidence="3 4" key="1">
    <citation type="submission" date="2020-04" db="EMBL/GenBank/DDBJ databases">
        <title>Bacillus sp. UniB3 isolated from commercial digestive syrup.</title>
        <authorList>
            <person name="Thorat V."/>
            <person name="Kirdat K."/>
            <person name="Tiwarekar B."/>
            <person name="Yadav A."/>
        </authorList>
    </citation>
    <scope>NUCLEOTIDE SEQUENCE [LARGE SCALE GENOMIC DNA]</scope>
    <source>
        <strain evidence="3 4">UniB3</strain>
    </source>
</reference>
<protein>
    <submittedName>
        <fullName evidence="3">Regulator</fullName>
    </submittedName>
</protein>
<evidence type="ECO:0000259" key="1">
    <source>
        <dbReference type="Pfam" id="PF08955"/>
    </source>
</evidence>
<name>A0A7Y0PNA5_9BACI</name>
<comment type="caution">
    <text evidence="3">The sequence shown here is derived from an EMBL/GenBank/DDBJ whole genome shotgun (WGS) entry which is preliminary data.</text>
</comment>
<dbReference type="Gene3D" id="3.30.70.1740">
    <property type="entry name" value="Bypass-of-forespore C, C-terminal domain"/>
    <property type="match status" value="1"/>
</dbReference>
<dbReference type="AlphaFoldDB" id="A0A7Y0PNA5"/>
<gene>
    <name evidence="3" type="ORF">HHU08_16670</name>
</gene>
<dbReference type="InterPro" id="IPR038117">
    <property type="entry name" value="BofC_C_sf"/>
</dbReference>
<dbReference type="RefSeq" id="WP_016201684.1">
    <property type="nucleotide sequence ID" value="NZ_JABBPK010000001.1"/>
</dbReference>
<evidence type="ECO:0000313" key="4">
    <source>
        <dbReference type="Proteomes" id="UP000588491"/>
    </source>
</evidence>
<dbReference type="InterPro" id="IPR038118">
    <property type="entry name" value="BOFC_N_sf"/>
</dbReference>
<dbReference type="EMBL" id="JABBPK010000001">
    <property type="protein sequence ID" value="NMO78620.1"/>
    <property type="molecule type" value="Genomic_DNA"/>
</dbReference>
<dbReference type="Gene3D" id="3.10.20.420">
    <property type="entry name" value="Bypass-of-forespore C, N-terminal domain"/>
    <property type="match status" value="1"/>
</dbReference>
<feature type="domain" description="Bypass-of-forespore C N-terminal" evidence="2">
    <location>
        <begin position="44"/>
        <end position="92"/>
    </location>
</feature>
<evidence type="ECO:0000259" key="2">
    <source>
        <dbReference type="Pfam" id="PF08977"/>
    </source>
</evidence>
<dbReference type="InterPro" id="IPR015071">
    <property type="entry name" value="BOFC_N"/>
</dbReference>
<sequence length="176" mass="20271">MKTRFLLFSTVLLVSILVVFLSNGQVYGKSGSDVSQNENPKKLEVVLKRIYLDGEVSEETVEETVWSMEDFWSKYDKWQLVDMGSKELVFKQEVDDISPLLKANGYFGINEEGILTIYNGKPAKENIIQSFFQIDLKKLESKQQEDLQKGIPIKSRDRYVKVLETFKNLTTIETSN</sequence>
<dbReference type="Pfam" id="PF08955">
    <property type="entry name" value="BofC_C"/>
    <property type="match status" value="1"/>
</dbReference>
<keyword evidence="4" id="KW-1185">Reference proteome</keyword>
<proteinExistence type="predicted"/>
<evidence type="ECO:0000313" key="3">
    <source>
        <dbReference type="EMBL" id="NMO78620.1"/>
    </source>
</evidence>